<feature type="region of interest" description="Disordered" evidence="1">
    <location>
        <begin position="383"/>
        <end position="407"/>
    </location>
</feature>
<dbReference type="AlphaFoldDB" id="A0A165TSS2"/>
<keyword evidence="3" id="KW-1185">Reference proteome</keyword>
<feature type="region of interest" description="Disordered" evidence="1">
    <location>
        <begin position="322"/>
        <end position="343"/>
    </location>
</feature>
<feature type="region of interest" description="Disordered" evidence="1">
    <location>
        <begin position="253"/>
        <end position="281"/>
    </location>
</feature>
<dbReference type="OrthoDB" id="3365472at2759"/>
<gene>
    <name evidence="2" type="ORF">DAEQUDRAFT_761842</name>
</gene>
<feature type="compositionally biased region" description="Low complexity" evidence="1">
    <location>
        <begin position="158"/>
        <end position="189"/>
    </location>
</feature>
<accession>A0A165TSS2</accession>
<protein>
    <submittedName>
        <fullName evidence="2">Uncharacterized protein</fullName>
    </submittedName>
</protein>
<organism evidence="2 3">
    <name type="scientific">Daedalea quercina L-15889</name>
    <dbReference type="NCBI Taxonomy" id="1314783"/>
    <lineage>
        <taxon>Eukaryota</taxon>
        <taxon>Fungi</taxon>
        <taxon>Dikarya</taxon>
        <taxon>Basidiomycota</taxon>
        <taxon>Agaricomycotina</taxon>
        <taxon>Agaricomycetes</taxon>
        <taxon>Polyporales</taxon>
        <taxon>Fomitopsis</taxon>
    </lineage>
</organism>
<feature type="region of interest" description="Disordered" evidence="1">
    <location>
        <begin position="146"/>
        <end position="196"/>
    </location>
</feature>
<feature type="compositionally biased region" description="Polar residues" evidence="1">
    <location>
        <begin position="386"/>
        <end position="403"/>
    </location>
</feature>
<dbReference type="STRING" id="1314783.A0A165TSS2"/>
<feature type="region of interest" description="Disordered" evidence="1">
    <location>
        <begin position="31"/>
        <end position="109"/>
    </location>
</feature>
<feature type="compositionally biased region" description="Basic and acidic residues" evidence="1">
    <location>
        <begin position="70"/>
        <end position="84"/>
    </location>
</feature>
<evidence type="ECO:0000313" key="3">
    <source>
        <dbReference type="Proteomes" id="UP000076727"/>
    </source>
</evidence>
<name>A0A165TSS2_9APHY</name>
<proteinExistence type="predicted"/>
<dbReference type="Proteomes" id="UP000076727">
    <property type="component" value="Unassembled WGS sequence"/>
</dbReference>
<sequence>MDIAFDTTWCPVCSRQILPKRYYVPINPAPAVPPSSPTSDPKVNGEVPARLPRNKTGTIRARGGGLVHGTGRDKHLGALRRDTTVKQAKKPPPPEVVVDPRPTGPVRHRTVIDQSPVPLYCSDECRLADLQLSLGAMNMEYNPQRCTSPTLPPVPHNSFSDFSSSSGSDSAASLDSHSSFGSSPPSASSLDEDQPATSEAYAALTKLFPDLPPRPPPAPPLLRRATNESTASLDDYQSGVMMSAQRIKAALCPDPPKKRSAYSPFPAEERRERKPIPGWTDGSHAWRASVYNLSAPLDTSKPLDDDSVRAAYKGFVASSQRSGGVYSTASTPTFEPTSPSAVSLPAVSRATASSMQMRSRSEADELSKYPLLHSRCDSRQSLAGALSTSPMGSTRSMPATVSSMRRREVSLVKPGAEGRLLVPNVKMTRSPSTATMSSVTSAASSYSYYGYGRKPSPLSRQNSDASMETVSSLETEADLTIRPASSSPTKRTAGTSWSYSDDTMTFPILQIPKKEKRIERRTVNGKEQEVEVEVEVHEPLKRLFLFPGKDGR</sequence>
<dbReference type="EMBL" id="KV429035">
    <property type="protein sequence ID" value="KZT73891.1"/>
    <property type="molecule type" value="Genomic_DNA"/>
</dbReference>
<reference evidence="2 3" key="1">
    <citation type="journal article" date="2016" name="Mol. Biol. Evol.">
        <title>Comparative Genomics of Early-Diverging Mushroom-Forming Fungi Provides Insights into the Origins of Lignocellulose Decay Capabilities.</title>
        <authorList>
            <person name="Nagy L.G."/>
            <person name="Riley R."/>
            <person name="Tritt A."/>
            <person name="Adam C."/>
            <person name="Daum C."/>
            <person name="Floudas D."/>
            <person name="Sun H."/>
            <person name="Yadav J.S."/>
            <person name="Pangilinan J."/>
            <person name="Larsson K.H."/>
            <person name="Matsuura K."/>
            <person name="Barry K."/>
            <person name="Labutti K."/>
            <person name="Kuo R."/>
            <person name="Ohm R.A."/>
            <person name="Bhattacharya S.S."/>
            <person name="Shirouzu T."/>
            <person name="Yoshinaga Y."/>
            <person name="Martin F.M."/>
            <person name="Grigoriev I.V."/>
            <person name="Hibbett D.S."/>
        </authorList>
    </citation>
    <scope>NUCLEOTIDE SEQUENCE [LARGE SCALE GENOMIC DNA]</scope>
    <source>
        <strain evidence="2 3">L-15889</strain>
    </source>
</reference>
<feature type="compositionally biased region" description="Polar residues" evidence="1">
    <location>
        <begin position="322"/>
        <end position="341"/>
    </location>
</feature>
<evidence type="ECO:0000256" key="1">
    <source>
        <dbReference type="SAM" id="MobiDB-lite"/>
    </source>
</evidence>
<evidence type="ECO:0000313" key="2">
    <source>
        <dbReference type="EMBL" id="KZT73891.1"/>
    </source>
</evidence>